<organism evidence="3 4">
    <name type="scientific">Mesoterricola sediminis</name>
    <dbReference type="NCBI Taxonomy" id="2927980"/>
    <lineage>
        <taxon>Bacteria</taxon>
        <taxon>Pseudomonadati</taxon>
        <taxon>Acidobacteriota</taxon>
        <taxon>Holophagae</taxon>
        <taxon>Holophagales</taxon>
        <taxon>Holophagaceae</taxon>
        <taxon>Mesoterricola</taxon>
    </lineage>
</organism>
<comment type="function">
    <text evidence="2">One of several proteins that assist in the late maturation steps of the functional core of the 30S ribosomal subunit. Associates with free 30S ribosomal subunits (but not with 30S subunits that are part of 70S ribosomes or polysomes). Required for efficient processing of 16S rRNA. May interact with the 5'-terminal helix region of 16S rRNA.</text>
</comment>
<dbReference type="GO" id="GO:0005829">
    <property type="term" value="C:cytosol"/>
    <property type="evidence" value="ECO:0007669"/>
    <property type="project" value="TreeGrafter"/>
</dbReference>
<dbReference type="InterPro" id="IPR000238">
    <property type="entry name" value="RbfA"/>
</dbReference>
<evidence type="ECO:0000313" key="3">
    <source>
        <dbReference type="EMBL" id="BDU76650.1"/>
    </source>
</evidence>
<dbReference type="InterPro" id="IPR023799">
    <property type="entry name" value="RbfA_dom_sf"/>
</dbReference>
<protein>
    <recommendedName>
        <fullName evidence="2">Ribosome-binding factor A</fullName>
    </recommendedName>
</protein>
<dbReference type="Proteomes" id="UP001228113">
    <property type="component" value="Chromosome"/>
</dbReference>
<dbReference type="EMBL" id="AP027081">
    <property type="protein sequence ID" value="BDU76650.1"/>
    <property type="molecule type" value="Genomic_DNA"/>
</dbReference>
<accession>A0AA48GYB7</accession>
<sequence length="124" mass="14208">MLRPQQLEDQLQFMISTLIQRELRDPDLGFLTLTAVRLTGDRSIARVYYTVLGDEAQTDRTRKALGRAAGFLRTHLAKSLKMRRVPELQFFPDATLEEGNKIEALFARIHEEEASRPPVPEEEA</sequence>
<comment type="subunit">
    <text evidence="2">Monomer. Binds 30S ribosomal subunits, but not 50S ribosomal subunits or 70S ribosomes.</text>
</comment>
<comment type="similarity">
    <text evidence="2">Belongs to the RbfA family.</text>
</comment>
<dbReference type="AlphaFoldDB" id="A0AA48GYB7"/>
<dbReference type="GO" id="GO:0043024">
    <property type="term" value="F:ribosomal small subunit binding"/>
    <property type="evidence" value="ECO:0007669"/>
    <property type="project" value="TreeGrafter"/>
</dbReference>
<reference evidence="3" key="1">
    <citation type="journal article" date="2023" name="Int. J. Syst. Evol. Microbiol.">
        <title>Mesoterricola silvestris gen. nov., sp. nov., Mesoterricola sediminis sp. nov., Geothrix oryzae sp. nov., Geothrix edaphica sp. nov., Geothrix rubra sp. nov., and Geothrix limicola sp. nov., six novel members of Acidobacteriota isolated from soils.</title>
        <authorList>
            <person name="Itoh H."/>
            <person name="Sugisawa Y."/>
            <person name="Mise K."/>
            <person name="Xu Z."/>
            <person name="Kuniyasu M."/>
            <person name="Ushijima N."/>
            <person name="Kawano K."/>
            <person name="Kobayashi E."/>
            <person name="Shiratori Y."/>
            <person name="Masuda Y."/>
            <person name="Senoo K."/>
        </authorList>
    </citation>
    <scope>NUCLEOTIDE SEQUENCE</scope>
    <source>
        <strain evidence="3">W786</strain>
    </source>
</reference>
<keyword evidence="1 2" id="KW-0690">Ribosome biogenesis</keyword>
<evidence type="ECO:0000313" key="4">
    <source>
        <dbReference type="Proteomes" id="UP001228113"/>
    </source>
</evidence>
<dbReference type="Pfam" id="PF02033">
    <property type="entry name" value="RBFA"/>
    <property type="match status" value="1"/>
</dbReference>
<dbReference type="PROSITE" id="PS01319">
    <property type="entry name" value="RBFA"/>
    <property type="match status" value="1"/>
</dbReference>
<gene>
    <name evidence="2 3" type="primary">rbfA</name>
    <name evidence="3" type="ORF">METESE_16080</name>
</gene>
<dbReference type="GO" id="GO:0030490">
    <property type="term" value="P:maturation of SSU-rRNA"/>
    <property type="evidence" value="ECO:0007669"/>
    <property type="project" value="UniProtKB-UniRule"/>
</dbReference>
<dbReference type="NCBIfam" id="TIGR00082">
    <property type="entry name" value="rbfA"/>
    <property type="match status" value="1"/>
</dbReference>
<dbReference type="InterPro" id="IPR020053">
    <property type="entry name" value="Ribosome-bd_factorA_CS"/>
</dbReference>
<dbReference type="PANTHER" id="PTHR33515">
    <property type="entry name" value="RIBOSOME-BINDING FACTOR A, CHLOROPLASTIC-RELATED"/>
    <property type="match status" value="1"/>
</dbReference>
<keyword evidence="2" id="KW-0963">Cytoplasm</keyword>
<dbReference type="PANTHER" id="PTHR33515:SF1">
    <property type="entry name" value="RIBOSOME-BINDING FACTOR A, CHLOROPLASTIC-RELATED"/>
    <property type="match status" value="1"/>
</dbReference>
<comment type="subcellular location">
    <subcellularLocation>
        <location evidence="2">Cytoplasm</location>
    </subcellularLocation>
</comment>
<dbReference type="RefSeq" id="WP_243332618.1">
    <property type="nucleotide sequence ID" value="NZ_AP027081.1"/>
</dbReference>
<dbReference type="KEGG" id="msea:METESE_16080"/>
<dbReference type="HAMAP" id="MF_00003">
    <property type="entry name" value="RbfA"/>
    <property type="match status" value="1"/>
</dbReference>
<dbReference type="Gene3D" id="3.30.300.20">
    <property type="match status" value="1"/>
</dbReference>
<dbReference type="SUPFAM" id="SSF89919">
    <property type="entry name" value="Ribosome-binding factor A, RbfA"/>
    <property type="match status" value="1"/>
</dbReference>
<dbReference type="InterPro" id="IPR015946">
    <property type="entry name" value="KH_dom-like_a/b"/>
</dbReference>
<name>A0AA48GYB7_9BACT</name>
<proteinExistence type="inferred from homology"/>
<evidence type="ECO:0000256" key="2">
    <source>
        <dbReference type="HAMAP-Rule" id="MF_00003"/>
    </source>
</evidence>
<keyword evidence="4" id="KW-1185">Reference proteome</keyword>
<evidence type="ECO:0000256" key="1">
    <source>
        <dbReference type="ARBA" id="ARBA00022517"/>
    </source>
</evidence>